<dbReference type="GO" id="GO:0016787">
    <property type="term" value="F:hydrolase activity"/>
    <property type="evidence" value="ECO:0007669"/>
    <property type="project" value="UniProtKB-KW"/>
</dbReference>
<comment type="caution">
    <text evidence="1">The sequence shown here is derived from an EMBL/GenBank/DDBJ whole genome shotgun (WGS) entry which is preliminary data.</text>
</comment>
<dbReference type="Proteomes" id="UP000824107">
    <property type="component" value="Unassembled WGS sequence"/>
</dbReference>
<name>A0A9D1SAZ8_9PROT</name>
<dbReference type="PRINTS" id="PR00413">
    <property type="entry name" value="HADHALOGNASE"/>
</dbReference>
<dbReference type="PANTHER" id="PTHR43611:SF3">
    <property type="entry name" value="FLAVIN MONONUCLEOTIDE HYDROLASE 1, CHLOROPLATIC"/>
    <property type="match status" value="1"/>
</dbReference>
<keyword evidence="1" id="KW-0378">Hydrolase</keyword>
<dbReference type="Gene3D" id="1.10.150.240">
    <property type="entry name" value="Putative phosphatase, domain 2"/>
    <property type="match status" value="1"/>
</dbReference>
<dbReference type="SUPFAM" id="SSF56784">
    <property type="entry name" value="HAD-like"/>
    <property type="match status" value="1"/>
</dbReference>
<evidence type="ECO:0000313" key="2">
    <source>
        <dbReference type="Proteomes" id="UP000824107"/>
    </source>
</evidence>
<dbReference type="InterPro" id="IPR023214">
    <property type="entry name" value="HAD_sf"/>
</dbReference>
<sequence length="211" mass="24552">MPVIKYCIWDVGNVIYNYTLEPVHDWCERRTADRETFLRNKGKFSYNNYMKGLVPYAELCRQLCDFYAVPYHKDYAIELNRAFRAGIKDYFPQTRQTQEELQQRGIANCILSNALPVLAGDNKAADIIPQERQFCSFDLGLLKPDPEIYRRVREKLGCRFEELIFVDDKPKNTKAAAELGIHAVTFNPQTIIGDIRKIISPQKMPHQTKSR</sequence>
<protein>
    <submittedName>
        <fullName evidence="1">HAD-IA family hydrolase</fullName>
    </submittedName>
</protein>
<dbReference type="PANTHER" id="PTHR43611">
    <property type="entry name" value="ALPHA-D-GLUCOSE 1-PHOSPHATE PHOSPHATASE"/>
    <property type="match status" value="1"/>
</dbReference>
<dbReference type="NCBIfam" id="TIGR01509">
    <property type="entry name" value="HAD-SF-IA-v3"/>
    <property type="match status" value="1"/>
</dbReference>
<dbReference type="AlphaFoldDB" id="A0A9D1SAZ8"/>
<evidence type="ECO:0000313" key="1">
    <source>
        <dbReference type="EMBL" id="HIU53435.1"/>
    </source>
</evidence>
<dbReference type="EMBL" id="DVNC01000032">
    <property type="protein sequence ID" value="HIU53435.1"/>
    <property type="molecule type" value="Genomic_DNA"/>
</dbReference>
<dbReference type="InterPro" id="IPR036412">
    <property type="entry name" value="HAD-like_sf"/>
</dbReference>
<proteinExistence type="predicted"/>
<reference evidence="1" key="2">
    <citation type="journal article" date="2021" name="PeerJ">
        <title>Extensive microbial diversity within the chicken gut microbiome revealed by metagenomics and culture.</title>
        <authorList>
            <person name="Gilroy R."/>
            <person name="Ravi A."/>
            <person name="Getino M."/>
            <person name="Pursley I."/>
            <person name="Horton D.L."/>
            <person name="Alikhan N.F."/>
            <person name="Baker D."/>
            <person name="Gharbi K."/>
            <person name="Hall N."/>
            <person name="Watson M."/>
            <person name="Adriaenssens E.M."/>
            <person name="Foster-Nyarko E."/>
            <person name="Jarju S."/>
            <person name="Secka A."/>
            <person name="Antonio M."/>
            <person name="Oren A."/>
            <person name="Chaudhuri R.R."/>
            <person name="La Ragione R."/>
            <person name="Hildebrand F."/>
            <person name="Pallen M.J."/>
        </authorList>
    </citation>
    <scope>NUCLEOTIDE SEQUENCE</scope>
    <source>
        <strain evidence="1">ChiW3-316</strain>
    </source>
</reference>
<dbReference type="Gene3D" id="3.40.50.1000">
    <property type="entry name" value="HAD superfamily/HAD-like"/>
    <property type="match status" value="1"/>
</dbReference>
<organism evidence="1 2">
    <name type="scientific">Candidatus Scatocola faecipullorum</name>
    <dbReference type="NCBI Taxonomy" id="2840917"/>
    <lineage>
        <taxon>Bacteria</taxon>
        <taxon>Pseudomonadati</taxon>
        <taxon>Pseudomonadota</taxon>
        <taxon>Alphaproteobacteria</taxon>
        <taxon>Rhodospirillales</taxon>
        <taxon>Rhodospirillaceae</taxon>
        <taxon>Rhodospirillaceae incertae sedis</taxon>
        <taxon>Candidatus Scatocola</taxon>
    </lineage>
</organism>
<dbReference type="SFLD" id="SFLDS00003">
    <property type="entry name" value="Haloacid_Dehalogenase"/>
    <property type="match status" value="1"/>
</dbReference>
<dbReference type="InterPro" id="IPR023198">
    <property type="entry name" value="PGP-like_dom2"/>
</dbReference>
<reference evidence="1" key="1">
    <citation type="submission" date="2020-10" db="EMBL/GenBank/DDBJ databases">
        <authorList>
            <person name="Gilroy R."/>
        </authorList>
    </citation>
    <scope>NUCLEOTIDE SEQUENCE</scope>
    <source>
        <strain evidence="1">ChiW3-316</strain>
    </source>
</reference>
<dbReference type="InterPro" id="IPR006439">
    <property type="entry name" value="HAD-SF_hydro_IA"/>
</dbReference>
<accession>A0A9D1SAZ8</accession>
<gene>
    <name evidence="1" type="ORF">IAD20_05085</name>
</gene>
<dbReference type="Pfam" id="PF00702">
    <property type="entry name" value="Hydrolase"/>
    <property type="match status" value="1"/>
</dbReference>
<dbReference type="SFLD" id="SFLDG01129">
    <property type="entry name" value="C1.5:_HAD__Beta-PGM__Phosphata"/>
    <property type="match status" value="1"/>
</dbReference>